<sequence length="81" mass="8886">MDQPAAGMKPGKDYVSVVSADSFGLGMNIADELANAIGREGEVAAMYYAPDFYVTNQRYQGFVARLEAKYPNIKLVTVQYV</sequence>
<dbReference type="EMBL" id="JBHLUX010000030">
    <property type="protein sequence ID" value="MFC0471241.1"/>
    <property type="molecule type" value="Genomic_DNA"/>
</dbReference>
<dbReference type="Proteomes" id="UP001589838">
    <property type="component" value="Unassembled WGS sequence"/>
</dbReference>
<dbReference type="InterPro" id="IPR028082">
    <property type="entry name" value="Peripla_BP_I"/>
</dbReference>
<protein>
    <submittedName>
        <fullName evidence="2">Substrate-binding domain-containing protein</fullName>
    </submittedName>
</protein>
<organism evidence="2 3">
    <name type="scientific">Halalkalibacter kiskunsagensis</name>
    <dbReference type="NCBI Taxonomy" id="1548599"/>
    <lineage>
        <taxon>Bacteria</taxon>
        <taxon>Bacillati</taxon>
        <taxon>Bacillota</taxon>
        <taxon>Bacilli</taxon>
        <taxon>Bacillales</taxon>
        <taxon>Bacillaceae</taxon>
        <taxon>Halalkalibacter</taxon>
    </lineage>
</organism>
<evidence type="ECO:0000259" key="1">
    <source>
        <dbReference type="Pfam" id="PF13407"/>
    </source>
</evidence>
<keyword evidence="3" id="KW-1185">Reference proteome</keyword>
<dbReference type="InterPro" id="IPR025997">
    <property type="entry name" value="SBP_2_dom"/>
</dbReference>
<dbReference type="RefSeq" id="WP_335958540.1">
    <property type="nucleotide sequence ID" value="NZ_JAXBLX010000002.1"/>
</dbReference>
<dbReference type="Pfam" id="PF13407">
    <property type="entry name" value="Peripla_BP_4"/>
    <property type="match status" value="1"/>
</dbReference>
<dbReference type="Gene3D" id="3.40.50.2300">
    <property type="match status" value="2"/>
</dbReference>
<gene>
    <name evidence="2" type="ORF">ACFFHM_12270</name>
</gene>
<name>A0ABV6KHE0_9BACI</name>
<evidence type="ECO:0000313" key="3">
    <source>
        <dbReference type="Proteomes" id="UP001589838"/>
    </source>
</evidence>
<comment type="caution">
    <text evidence="2">The sequence shown here is derived from an EMBL/GenBank/DDBJ whole genome shotgun (WGS) entry which is preliminary data.</text>
</comment>
<dbReference type="SUPFAM" id="SSF53822">
    <property type="entry name" value="Periplasmic binding protein-like I"/>
    <property type="match status" value="1"/>
</dbReference>
<proteinExistence type="predicted"/>
<reference evidence="2 3" key="1">
    <citation type="submission" date="2024-09" db="EMBL/GenBank/DDBJ databases">
        <authorList>
            <person name="Sun Q."/>
            <person name="Mori K."/>
        </authorList>
    </citation>
    <scope>NUCLEOTIDE SEQUENCE [LARGE SCALE GENOMIC DNA]</scope>
    <source>
        <strain evidence="2 3">NCAIM B.02610</strain>
    </source>
</reference>
<feature type="domain" description="Periplasmic binding protein" evidence="1">
    <location>
        <begin position="9"/>
        <end position="79"/>
    </location>
</feature>
<evidence type="ECO:0000313" key="2">
    <source>
        <dbReference type="EMBL" id="MFC0471241.1"/>
    </source>
</evidence>
<accession>A0ABV6KHE0</accession>